<name>A0A7X1Z8B8_9LACT</name>
<keyword evidence="2" id="KW-1185">Reference proteome</keyword>
<reference evidence="1 2" key="1">
    <citation type="submission" date="2019-10" db="EMBL/GenBank/DDBJ databases">
        <authorList>
            <person name="Dong K."/>
        </authorList>
    </citation>
    <scope>NUCLEOTIDE SEQUENCE [LARGE SCALE GENOMIC DNA]</scope>
    <source>
        <strain evidence="1 2">DSM 28960</strain>
    </source>
</reference>
<organism evidence="1 2">
    <name type="scientific">Lactococcus hircilactis</name>
    <dbReference type="NCBI Taxonomy" id="1494462"/>
    <lineage>
        <taxon>Bacteria</taxon>
        <taxon>Bacillati</taxon>
        <taxon>Bacillota</taxon>
        <taxon>Bacilli</taxon>
        <taxon>Lactobacillales</taxon>
        <taxon>Streptococcaceae</taxon>
        <taxon>Lactococcus</taxon>
    </lineage>
</organism>
<sequence>MTLRKISDEEKQQLSDLDMGELIQDLKDSGEIKAKIITVEALYKDDDLLAITPDFDDIPSLEVGSILLNMLVADARQYTDIDSFIKTIVSTWGTYDEAEGN</sequence>
<dbReference type="Proteomes" id="UP000439550">
    <property type="component" value="Unassembled WGS sequence"/>
</dbReference>
<comment type="caution">
    <text evidence="1">The sequence shown here is derived from an EMBL/GenBank/DDBJ whole genome shotgun (WGS) entry which is preliminary data.</text>
</comment>
<dbReference type="AlphaFoldDB" id="A0A7X1Z8B8"/>
<dbReference type="RefSeq" id="WP_153496374.1">
    <property type="nucleotide sequence ID" value="NZ_CBCRWP010000007.1"/>
</dbReference>
<dbReference type="EMBL" id="WITJ01000009">
    <property type="protein sequence ID" value="MQW39703.1"/>
    <property type="molecule type" value="Genomic_DNA"/>
</dbReference>
<accession>A0A7X1Z8B8</accession>
<evidence type="ECO:0000313" key="2">
    <source>
        <dbReference type="Proteomes" id="UP000439550"/>
    </source>
</evidence>
<gene>
    <name evidence="1" type="ORF">GHI93_07165</name>
</gene>
<protein>
    <submittedName>
        <fullName evidence="1">Uncharacterized protein</fullName>
    </submittedName>
</protein>
<proteinExistence type="predicted"/>
<evidence type="ECO:0000313" key="1">
    <source>
        <dbReference type="EMBL" id="MQW39703.1"/>
    </source>
</evidence>